<evidence type="ECO:0000313" key="2">
    <source>
        <dbReference type="EMBL" id="KAG6660098.1"/>
    </source>
</evidence>
<reference evidence="2" key="1">
    <citation type="submission" date="2020-12" db="EMBL/GenBank/DDBJ databases">
        <title>WGS assembly of Carya illinoinensis cv. Pawnee.</title>
        <authorList>
            <person name="Platts A."/>
            <person name="Shu S."/>
            <person name="Wright S."/>
            <person name="Barry K."/>
            <person name="Edger P."/>
            <person name="Pires J.C."/>
            <person name="Schmutz J."/>
        </authorList>
    </citation>
    <scope>NUCLEOTIDE SEQUENCE</scope>
    <source>
        <tissue evidence="2">Leaf</tissue>
    </source>
</reference>
<dbReference type="InterPro" id="IPR038804">
    <property type="entry name" value="RGF3"/>
</dbReference>
<feature type="signal peptide" evidence="1">
    <location>
        <begin position="1"/>
        <end position="25"/>
    </location>
</feature>
<evidence type="ECO:0000313" key="3">
    <source>
        <dbReference type="Proteomes" id="UP000811609"/>
    </source>
</evidence>
<sequence>MVYLRFTSFVLGLLFVMHALGNSSACTHQGRGEEGLAVAARGKNVAVPKGVLLDGGNALGLRKIGFGGRRKMAEQKVSSKEIEVEGRVNGAGTTSKISGAVHCDGIVQLLGLGVKGDFKVKCKLGNNDITPKKHMKVSGFLGFTADYQGPKRHTPKHN</sequence>
<dbReference type="AlphaFoldDB" id="A0A8T1QYA6"/>
<dbReference type="GO" id="GO:0005615">
    <property type="term" value="C:extracellular space"/>
    <property type="evidence" value="ECO:0007669"/>
    <property type="project" value="TreeGrafter"/>
</dbReference>
<gene>
    <name evidence="2" type="ORF">CIPAW_03G081800</name>
</gene>
<dbReference type="GO" id="GO:0010628">
    <property type="term" value="P:positive regulation of gene expression"/>
    <property type="evidence" value="ECO:0007669"/>
    <property type="project" value="TreeGrafter"/>
</dbReference>
<dbReference type="GO" id="GO:0010082">
    <property type="term" value="P:regulation of root meristem growth"/>
    <property type="evidence" value="ECO:0007669"/>
    <property type="project" value="InterPro"/>
</dbReference>
<dbReference type="GO" id="GO:0008284">
    <property type="term" value="P:positive regulation of cell population proliferation"/>
    <property type="evidence" value="ECO:0007669"/>
    <property type="project" value="TreeGrafter"/>
</dbReference>
<proteinExistence type="predicted"/>
<dbReference type="PANTHER" id="PTHR36313">
    <property type="entry name" value="ROOT MERISTEM GROWTH FACTOR 2"/>
    <property type="match status" value="1"/>
</dbReference>
<accession>A0A8T1QYA6</accession>
<dbReference type="GO" id="GO:0008083">
    <property type="term" value="F:growth factor activity"/>
    <property type="evidence" value="ECO:0007669"/>
    <property type="project" value="InterPro"/>
</dbReference>
<name>A0A8T1QYA6_CARIL</name>
<keyword evidence="1" id="KW-0732">Signal</keyword>
<protein>
    <submittedName>
        <fullName evidence="2">Uncharacterized protein</fullName>
    </submittedName>
</protein>
<feature type="chain" id="PRO_5035847285" evidence="1">
    <location>
        <begin position="26"/>
        <end position="158"/>
    </location>
</feature>
<dbReference type="EMBL" id="CM031811">
    <property type="protein sequence ID" value="KAG6660098.1"/>
    <property type="molecule type" value="Genomic_DNA"/>
</dbReference>
<dbReference type="PANTHER" id="PTHR36313:SF1">
    <property type="entry name" value="PROTEIN GOLVEN 11-RELATED"/>
    <property type="match status" value="1"/>
</dbReference>
<dbReference type="Proteomes" id="UP000811609">
    <property type="component" value="Chromosome 3"/>
</dbReference>
<dbReference type="GO" id="GO:0030154">
    <property type="term" value="P:cell differentiation"/>
    <property type="evidence" value="ECO:0007669"/>
    <property type="project" value="TreeGrafter"/>
</dbReference>
<keyword evidence="3" id="KW-1185">Reference proteome</keyword>
<evidence type="ECO:0000256" key="1">
    <source>
        <dbReference type="SAM" id="SignalP"/>
    </source>
</evidence>
<comment type="caution">
    <text evidence="2">The sequence shown here is derived from an EMBL/GenBank/DDBJ whole genome shotgun (WGS) entry which is preliminary data.</text>
</comment>
<organism evidence="2 3">
    <name type="scientific">Carya illinoinensis</name>
    <name type="common">Pecan</name>
    <dbReference type="NCBI Taxonomy" id="32201"/>
    <lineage>
        <taxon>Eukaryota</taxon>
        <taxon>Viridiplantae</taxon>
        <taxon>Streptophyta</taxon>
        <taxon>Embryophyta</taxon>
        <taxon>Tracheophyta</taxon>
        <taxon>Spermatophyta</taxon>
        <taxon>Magnoliopsida</taxon>
        <taxon>eudicotyledons</taxon>
        <taxon>Gunneridae</taxon>
        <taxon>Pentapetalae</taxon>
        <taxon>rosids</taxon>
        <taxon>fabids</taxon>
        <taxon>Fagales</taxon>
        <taxon>Juglandaceae</taxon>
        <taxon>Carya</taxon>
    </lineage>
</organism>